<evidence type="ECO:0000259" key="1">
    <source>
        <dbReference type="PROSITE" id="PS51462"/>
    </source>
</evidence>
<feature type="domain" description="Nudix hydrolase" evidence="1">
    <location>
        <begin position="20"/>
        <end position="151"/>
    </location>
</feature>
<gene>
    <name evidence="2" type="ORF">FC093_21830</name>
</gene>
<dbReference type="InterPro" id="IPR054105">
    <property type="entry name" value="WHD_NrtR"/>
</dbReference>
<dbReference type="EMBL" id="SZQL01000028">
    <property type="protein sequence ID" value="TKK64789.1"/>
    <property type="molecule type" value="Genomic_DNA"/>
</dbReference>
<dbReference type="SUPFAM" id="SSF55811">
    <property type="entry name" value="Nudix"/>
    <property type="match status" value="1"/>
</dbReference>
<protein>
    <submittedName>
        <fullName evidence="2">NUDIX hydrolase</fullName>
    </submittedName>
</protein>
<evidence type="ECO:0000313" key="3">
    <source>
        <dbReference type="Proteomes" id="UP000305848"/>
    </source>
</evidence>
<sequence>MKAEIVTPKKSIAEYKQYDKFLLAVDCIIFGFDGEQLKALFIKRAFEPGLGKWSLMGGFVKHEEGVEEAAQRILNQLTGLSNIYMEQLSCFGEVDRDPGGRVVSIAYFALINITDYGDELMKEHNAKWFDLKKVPNLIFDHKKMVTLAKERLQQKVANHPIGFALLPYKFTLRQLQSLYEAIYETTIDKRNFTRKILDIGILNKLDEKEKESSKKGSFYYVFDEKKYRQLDKEGMKLI</sequence>
<reference evidence="2 3" key="1">
    <citation type="submission" date="2019-05" db="EMBL/GenBank/DDBJ databases">
        <title>Panacibacter sp. strain 17mud1-8 Genome sequencing and assembly.</title>
        <authorList>
            <person name="Chhetri G."/>
        </authorList>
    </citation>
    <scope>NUCLEOTIDE SEQUENCE [LARGE SCALE GENOMIC DNA]</scope>
    <source>
        <strain evidence="2 3">17mud1-8</strain>
    </source>
</reference>
<dbReference type="PROSITE" id="PS51462">
    <property type="entry name" value="NUDIX"/>
    <property type="match status" value="1"/>
</dbReference>
<comment type="caution">
    <text evidence="2">The sequence shown here is derived from an EMBL/GenBank/DDBJ whole genome shotgun (WGS) entry which is preliminary data.</text>
</comment>
<dbReference type="AlphaFoldDB" id="A0A4U3KSX0"/>
<dbReference type="Gene3D" id="1.10.10.10">
    <property type="entry name" value="Winged helix-like DNA-binding domain superfamily/Winged helix DNA-binding domain"/>
    <property type="match status" value="1"/>
</dbReference>
<dbReference type="PANTHER" id="PTHR43736">
    <property type="entry name" value="ADP-RIBOSE PYROPHOSPHATASE"/>
    <property type="match status" value="1"/>
</dbReference>
<dbReference type="RefSeq" id="WP_137263945.1">
    <property type="nucleotide sequence ID" value="NZ_SZQL01000028.1"/>
</dbReference>
<proteinExistence type="predicted"/>
<dbReference type="InterPro" id="IPR015797">
    <property type="entry name" value="NUDIX_hydrolase-like_dom_sf"/>
</dbReference>
<dbReference type="OrthoDB" id="9786141at2"/>
<organism evidence="2 3">
    <name type="scientific">Ilyomonas limi</name>
    <dbReference type="NCBI Taxonomy" id="2575867"/>
    <lineage>
        <taxon>Bacteria</taxon>
        <taxon>Pseudomonadati</taxon>
        <taxon>Bacteroidota</taxon>
        <taxon>Chitinophagia</taxon>
        <taxon>Chitinophagales</taxon>
        <taxon>Chitinophagaceae</taxon>
        <taxon>Ilyomonas</taxon>
    </lineage>
</organism>
<dbReference type="SUPFAM" id="SSF46785">
    <property type="entry name" value="Winged helix' DNA-binding domain"/>
    <property type="match status" value="1"/>
</dbReference>
<dbReference type="CDD" id="cd18873">
    <property type="entry name" value="NUDIX_NadM_like"/>
    <property type="match status" value="1"/>
</dbReference>
<name>A0A4U3KSX0_9BACT</name>
<dbReference type="InterPro" id="IPR000086">
    <property type="entry name" value="NUDIX_hydrolase_dom"/>
</dbReference>
<dbReference type="Gene3D" id="3.90.79.10">
    <property type="entry name" value="Nucleoside Triphosphate Pyrophosphohydrolase"/>
    <property type="match status" value="1"/>
</dbReference>
<keyword evidence="3" id="KW-1185">Reference proteome</keyword>
<dbReference type="InterPro" id="IPR036390">
    <property type="entry name" value="WH_DNA-bd_sf"/>
</dbReference>
<dbReference type="PANTHER" id="PTHR43736:SF4">
    <property type="entry name" value="SLR1690 PROTEIN"/>
    <property type="match status" value="1"/>
</dbReference>
<dbReference type="GO" id="GO:0016787">
    <property type="term" value="F:hydrolase activity"/>
    <property type="evidence" value="ECO:0007669"/>
    <property type="project" value="UniProtKB-KW"/>
</dbReference>
<accession>A0A4U3KSX0</accession>
<dbReference type="Proteomes" id="UP000305848">
    <property type="component" value="Unassembled WGS sequence"/>
</dbReference>
<dbReference type="Pfam" id="PF00293">
    <property type="entry name" value="NUDIX"/>
    <property type="match status" value="1"/>
</dbReference>
<dbReference type="InterPro" id="IPR036388">
    <property type="entry name" value="WH-like_DNA-bd_sf"/>
</dbReference>
<dbReference type="Pfam" id="PF21906">
    <property type="entry name" value="WHD_NrtR"/>
    <property type="match status" value="1"/>
</dbReference>
<evidence type="ECO:0000313" key="2">
    <source>
        <dbReference type="EMBL" id="TKK64789.1"/>
    </source>
</evidence>
<keyword evidence="2" id="KW-0378">Hydrolase</keyword>